<gene>
    <name evidence="1" type="ORF">AOC33_05925</name>
</gene>
<dbReference type="InterPro" id="IPR012347">
    <property type="entry name" value="Ferritin-like"/>
</dbReference>
<dbReference type="CDD" id="cd00657">
    <property type="entry name" value="Ferritin_like"/>
    <property type="match status" value="1"/>
</dbReference>
<dbReference type="RefSeq" id="WP_089515765.1">
    <property type="nucleotide sequence ID" value="NZ_NJGG01000002.1"/>
</dbReference>
<dbReference type="SUPFAM" id="SSF47240">
    <property type="entry name" value="Ferritin-like"/>
    <property type="match status" value="1"/>
</dbReference>
<protein>
    <recommendedName>
        <fullName evidence="3">DUF455 domain-containing protein</fullName>
    </recommendedName>
</protein>
<keyword evidence="2" id="KW-1185">Reference proteome</keyword>
<sequence>MPELRSQALQLLSLCNPSEKGSAVIALREQYLQGCITINAEEHLTEAGFDIPGRPASPILVNPGLVKRRSMVTEEGRSVLIHALAHIEFNAINLALDAVWRFPNMPKEYYEDWLKVAAEEAYHFDLLNRHLQKSGFKYGDFPAHNSLWEMVGKTTESILARMALVPRTMESRGLDALPPIQEKLSQAHDQEAVALLQIILNDEIGHVEIGNRWFNYLCQKQSLDPIVAYAELVEKYEAPKLRGPFNYAARKAAGFTDAELAALQITETN</sequence>
<dbReference type="InterPro" id="IPR009078">
    <property type="entry name" value="Ferritin-like_SF"/>
</dbReference>
<dbReference type="Proteomes" id="UP000215188">
    <property type="component" value="Unassembled WGS sequence"/>
</dbReference>
<dbReference type="PIRSF" id="PIRSF012318">
    <property type="entry name" value="UCP012318"/>
    <property type="match status" value="1"/>
</dbReference>
<name>A0A229FTG5_9BURK</name>
<dbReference type="InterPro" id="IPR011197">
    <property type="entry name" value="UCP012318"/>
</dbReference>
<accession>A0A229FTG5</accession>
<proteinExistence type="predicted"/>
<evidence type="ECO:0008006" key="3">
    <source>
        <dbReference type="Google" id="ProtNLM"/>
    </source>
</evidence>
<organism evidence="1 2">
    <name type="scientific">Polynucleobacter cosmopolitanus</name>
    <dbReference type="NCBI Taxonomy" id="351345"/>
    <lineage>
        <taxon>Bacteria</taxon>
        <taxon>Pseudomonadati</taxon>
        <taxon>Pseudomonadota</taxon>
        <taxon>Betaproteobacteria</taxon>
        <taxon>Burkholderiales</taxon>
        <taxon>Burkholderiaceae</taxon>
        <taxon>Polynucleobacter</taxon>
    </lineage>
</organism>
<dbReference type="PANTHER" id="PTHR42782">
    <property type="entry name" value="SI:CH73-314G15.3"/>
    <property type="match status" value="1"/>
</dbReference>
<dbReference type="Gene3D" id="1.20.1260.10">
    <property type="match status" value="1"/>
</dbReference>
<dbReference type="Pfam" id="PF04305">
    <property type="entry name" value="DUF455"/>
    <property type="match status" value="1"/>
</dbReference>
<dbReference type="OrthoDB" id="9778629at2"/>
<dbReference type="InterPro" id="IPR007402">
    <property type="entry name" value="DUF455"/>
</dbReference>
<reference evidence="1 2" key="1">
    <citation type="submission" date="2017-06" db="EMBL/GenBank/DDBJ databases">
        <title>Reclassification of a Polynucleobacter cosmopolitanus strain isolated from tropical Lake Victoria as Polynucleobacter victoriensis comb. nov.</title>
        <authorList>
            <person name="Hahn M.W."/>
        </authorList>
    </citation>
    <scope>NUCLEOTIDE SEQUENCE [LARGE SCALE GENOMIC DNA]</scope>
    <source>
        <strain evidence="1 2">MWH-MoIso2</strain>
    </source>
</reference>
<evidence type="ECO:0000313" key="1">
    <source>
        <dbReference type="EMBL" id="OXL14858.1"/>
    </source>
</evidence>
<dbReference type="EMBL" id="NJGG01000002">
    <property type="protein sequence ID" value="OXL14858.1"/>
    <property type="molecule type" value="Genomic_DNA"/>
</dbReference>
<evidence type="ECO:0000313" key="2">
    <source>
        <dbReference type="Proteomes" id="UP000215188"/>
    </source>
</evidence>
<comment type="caution">
    <text evidence="1">The sequence shown here is derived from an EMBL/GenBank/DDBJ whole genome shotgun (WGS) entry which is preliminary data.</text>
</comment>
<dbReference type="PANTHER" id="PTHR42782:SF4">
    <property type="entry name" value="DUF455 DOMAIN-CONTAINING PROTEIN"/>
    <property type="match status" value="1"/>
</dbReference>
<dbReference type="AlphaFoldDB" id="A0A229FTG5"/>